<dbReference type="InterPro" id="IPR036390">
    <property type="entry name" value="WH_DNA-bd_sf"/>
</dbReference>
<proteinExistence type="inferred from homology"/>
<dbReference type="Pfam" id="PF00480">
    <property type="entry name" value="ROK"/>
    <property type="match status" value="1"/>
</dbReference>
<dbReference type="Gene3D" id="1.10.10.10">
    <property type="entry name" value="Winged helix-like DNA-binding domain superfamily/Winged helix DNA-binding domain"/>
    <property type="match status" value="1"/>
</dbReference>
<protein>
    <submittedName>
        <fullName evidence="2">ROK family transcriptional regulator</fullName>
    </submittedName>
</protein>
<evidence type="ECO:0000256" key="1">
    <source>
        <dbReference type="ARBA" id="ARBA00006479"/>
    </source>
</evidence>
<dbReference type="InterPro" id="IPR000600">
    <property type="entry name" value="ROK"/>
</dbReference>
<dbReference type="InterPro" id="IPR036388">
    <property type="entry name" value="WH-like_DNA-bd_sf"/>
</dbReference>
<dbReference type="InterPro" id="IPR043129">
    <property type="entry name" value="ATPase_NBD"/>
</dbReference>
<organism evidence="2 3">
    <name type="scientific">Dietzia aurantiaca</name>
    <dbReference type="NCBI Taxonomy" id="983873"/>
    <lineage>
        <taxon>Bacteria</taxon>
        <taxon>Bacillati</taxon>
        <taxon>Actinomycetota</taxon>
        <taxon>Actinomycetes</taxon>
        <taxon>Mycobacteriales</taxon>
        <taxon>Dietziaceae</taxon>
        <taxon>Dietzia</taxon>
    </lineage>
</organism>
<dbReference type="SUPFAM" id="SSF53067">
    <property type="entry name" value="Actin-like ATPase domain"/>
    <property type="match status" value="1"/>
</dbReference>
<evidence type="ECO:0000313" key="3">
    <source>
        <dbReference type="Proteomes" id="UP001595836"/>
    </source>
</evidence>
<dbReference type="PANTHER" id="PTHR18964">
    <property type="entry name" value="ROK (REPRESSOR, ORF, KINASE) FAMILY"/>
    <property type="match status" value="1"/>
</dbReference>
<name>A0ABV9PRI1_9ACTN</name>
<evidence type="ECO:0000313" key="2">
    <source>
        <dbReference type="EMBL" id="MFC4754041.1"/>
    </source>
</evidence>
<dbReference type="Proteomes" id="UP001595836">
    <property type="component" value="Unassembled WGS sequence"/>
</dbReference>
<keyword evidence="3" id="KW-1185">Reference proteome</keyword>
<comment type="similarity">
    <text evidence="1">Belongs to the ROK (NagC/XylR) family.</text>
</comment>
<gene>
    <name evidence="2" type="ORF">ACFO7U_04495</name>
</gene>
<dbReference type="RefSeq" id="WP_344988809.1">
    <property type="nucleotide sequence ID" value="NZ_BAABCD010000006.1"/>
</dbReference>
<dbReference type="EMBL" id="JBHSHP010000009">
    <property type="protein sequence ID" value="MFC4754041.1"/>
    <property type="molecule type" value="Genomic_DNA"/>
</dbReference>
<reference evidence="3" key="1">
    <citation type="journal article" date="2019" name="Int. J. Syst. Evol. Microbiol.">
        <title>The Global Catalogue of Microorganisms (GCM) 10K type strain sequencing project: providing services to taxonomists for standard genome sequencing and annotation.</title>
        <authorList>
            <consortium name="The Broad Institute Genomics Platform"/>
            <consortium name="The Broad Institute Genome Sequencing Center for Infectious Disease"/>
            <person name="Wu L."/>
            <person name="Ma J."/>
        </authorList>
    </citation>
    <scope>NUCLEOTIDE SEQUENCE [LARGE SCALE GENOMIC DNA]</scope>
    <source>
        <strain evidence="3">JCM 11882</strain>
    </source>
</reference>
<comment type="caution">
    <text evidence="2">The sequence shown here is derived from an EMBL/GenBank/DDBJ whole genome shotgun (WGS) entry which is preliminary data.</text>
</comment>
<dbReference type="PANTHER" id="PTHR18964:SF149">
    <property type="entry name" value="BIFUNCTIONAL UDP-N-ACETYLGLUCOSAMINE 2-EPIMERASE_N-ACETYLMANNOSAMINE KINASE"/>
    <property type="match status" value="1"/>
</dbReference>
<accession>A0ABV9PRI1</accession>
<dbReference type="SUPFAM" id="SSF46785">
    <property type="entry name" value="Winged helix' DNA-binding domain"/>
    <property type="match status" value="1"/>
</dbReference>
<dbReference type="Gene3D" id="3.30.420.40">
    <property type="match status" value="2"/>
</dbReference>
<sequence length="391" mass="40793">MPTQSPVAALRLSDISSARVMRAIRFRGPVSRPEIAATTGLSVATVGRATSALAAAGVIRERPELMHDGSVGRPSIPVEIDPSGPVTVAVHIGLHRSVVAVCDLACRILSEYAIGTPGREPVRIADELTAVAFRLLDGYRDRRLVRGGIATAARITGEGRIDHDLLGWEDVPVTDLFADRIGVPFSVAPHVEAMAATELLVGHESHEGTTLVVYAREHLGSALVIDGVVHQPRAGSPDLTHLPVGATELLDDRGGGLLDVVGDSGLVRAAGRHGIEVGSVAELAMHARRDSVAEAILVERATVLGRLVGLLSSITRPDAVVLCGQAFTDHPRYLSALIRATRETRLVGGAPDLRVSTAGGRIQQFAAMAVALDAISADPAAALAARALSAS</sequence>